<evidence type="ECO:0000256" key="2">
    <source>
        <dbReference type="SAM" id="Phobius"/>
    </source>
</evidence>
<feature type="transmembrane region" description="Helical" evidence="2">
    <location>
        <begin position="20"/>
        <end position="41"/>
    </location>
</feature>
<dbReference type="GO" id="GO:0005886">
    <property type="term" value="C:plasma membrane"/>
    <property type="evidence" value="ECO:0007669"/>
    <property type="project" value="TreeGrafter"/>
</dbReference>
<evidence type="ECO:0000256" key="1">
    <source>
        <dbReference type="SAM" id="MobiDB-lite"/>
    </source>
</evidence>
<dbReference type="CTD" id="100005301"/>
<dbReference type="InterPro" id="IPR013783">
    <property type="entry name" value="Ig-like_fold"/>
</dbReference>
<dbReference type="GO" id="GO:0098636">
    <property type="term" value="C:protein complex involved in cell adhesion"/>
    <property type="evidence" value="ECO:0007669"/>
    <property type="project" value="TreeGrafter"/>
</dbReference>
<keyword evidence="2" id="KW-1133">Transmembrane helix</keyword>
<evidence type="ECO:0000313" key="4">
    <source>
        <dbReference type="Proteomes" id="UP000504632"/>
    </source>
</evidence>
<keyword evidence="2" id="KW-0472">Membrane</keyword>
<keyword evidence="2" id="KW-0812">Transmembrane</keyword>
<organism evidence="4 5">
    <name type="scientific">Chanos chanos</name>
    <name type="common">Milkfish</name>
    <name type="synonym">Mugil chanos</name>
    <dbReference type="NCBI Taxonomy" id="29144"/>
    <lineage>
        <taxon>Eukaryota</taxon>
        <taxon>Metazoa</taxon>
        <taxon>Chordata</taxon>
        <taxon>Craniata</taxon>
        <taxon>Vertebrata</taxon>
        <taxon>Euteleostomi</taxon>
        <taxon>Actinopterygii</taxon>
        <taxon>Neopterygii</taxon>
        <taxon>Teleostei</taxon>
        <taxon>Ostariophysi</taxon>
        <taxon>Gonorynchiformes</taxon>
        <taxon>Chanidae</taxon>
        <taxon>Chanos</taxon>
    </lineage>
</organism>
<evidence type="ECO:0000313" key="5">
    <source>
        <dbReference type="RefSeq" id="XP_030643423.1"/>
    </source>
</evidence>
<dbReference type="GO" id="GO:0007159">
    <property type="term" value="P:leukocyte cell-cell adhesion"/>
    <property type="evidence" value="ECO:0007669"/>
    <property type="project" value="TreeGrafter"/>
</dbReference>
<dbReference type="AlphaFoldDB" id="A0A6J2WGG1"/>
<proteinExistence type="predicted"/>
<dbReference type="SMART" id="SM00409">
    <property type="entry name" value="IG"/>
    <property type="match status" value="2"/>
</dbReference>
<dbReference type="InterPro" id="IPR003599">
    <property type="entry name" value="Ig_sub"/>
</dbReference>
<dbReference type="SUPFAM" id="SSF48726">
    <property type="entry name" value="Immunoglobulin"/>
    <property type="match status" value="2"/>
</dbReference>
<dbReference type="SMART" id="SM00408">
    <property type="entry name" value="IGc2"/>
    <property type="match status" value="2"/>
</dbReference>
<dbReference type="PROSITE" id="PS50835">
    <property type="entry name" value="IG_LIKE"/>
    <property type="match status" value="2"/>
</dbReference>
<feature type="domain" description="Ig-like" evidence="3">
    <location>
        <begin position="189"/>
        <end position="284"/>
    </location>
</feature>
<dbReference type="GO" id="GO:0070160">
    <property type="term" value="C:tight junction"/>
    <property type="evidence" value="ECO:0007669"/>
    <property type="project" value="TreeGrafter"/>
</dbReference>
<dbReference type="OrthoDB" id="10015491at2759"/>
<dbReference type="PANTHER" id="PTHR44663:SF1">
    <property type="entry name" value="JUNCTIONAL ADHESION MOLECULE 2 PRECURSOR"/>
    <property type="match status" value="1"/>
</dbReference>
<dbReference type="FunCoup" id="A0A6J2WGG1">
    <property type="interactions" value="177"/>
</dbReference>
<dbReference type="InParanoid" id="A0A6J2WGG1"/>
<gene>
    <name evidence="5" type="primary">jam2b</name>
</gene>
<dbReference type="Proteomes" id="UP000504632">
    <property type="component" value="Chromosome 10"/>
</dbReference>
<protein>
    <submittedName>
        <fullName evidence="5">Junctional adhesion molecule 2b</fullName>
    </submittedName>
</protein>
<accession>A0A6J2WGG1</accession>
<dbReference type="PANTHER" id="PTHR44663">
    <property type="entry name" value="JUNCTIONAL ADHESION MOLECULE B"/>
    <property type="match status" value="1"/>
</dbReference>
<dbReference type="Gene3D" id="2.60.40.10">
    <property type="entry name" value="Immunoglobulins"/>
    <property type="match status" value="2"/>
</dbReference>
<dbReference type="GeneID" id="115823508"/>
<sequence>MTPVAAYDVGILHYRDLLSWFLILNWGVLNWFLTHYWYWIYQILWELFTLHWDLVLHWQSNRHYRVLHNTDVQIWGEVPCAISVTVTTSKSKVVVHENSNAVLPCEFKTEKDHNPRIEWKKKGKEVSYVYFEGKFRGSFKDRASIDGATLTLRGATPKDSGVYRCEVSAPLDHVILGEINVTLTVLVPPHTPACTVPATAMSGTAVEMSCKDKHSDPAPTYSWYKDNKPLSTSHPSDINYSFDPKTGTLKFKSVSKADAGQYRCEASNGIGAPKSCPGQTMKITEFQLNLTLVSVVGAGGALFILLCCLGICLCYRRGCCCCCRRRRKEMQKERRNKTNHNPTVDTVEDCEEKASGDHAGSTENRITS</sequence>
<dbReference type="Pfam" id="PF13927">
    <property type="entry name" value="Ig_3"/>
    <property type="match status" value="2"/>
</dbReference>
<dbReference type="RefSeq" id="XP_030643423.1">
    <property type="nucleotide sequence ID" value="XM_030787563.1"/>
</dbReference>
<feature type="transmembrane region" description="Helical" evidence="2">
    <location>
        <begin position="290"/>
        <end position="318"/>
    </location>
</feature>
<reference evidence="5" key="1">
    <citation type="submission" date="2025-08" db="UniProtKB">
        <authorList>
            <consortium name="RefSeq"/>
        </authorList>
    </citation>
    <scope>IDENTIFICATION</scope>
</reference>
<keyword evidence="4" id="KW-1185">Reference proteome</keyword>
<dbReference type="InterPro" id="IPR036179">
    <property type="entry name" value="Ig-like_dom_sf"/>
</dbReference>
<dbReference type="SMART" id="SM00406">
    <property type="entry name" value="IGv"/>
    <property type="match status" value="2"/>
</dbReference>
<dbReference type="GO" id="GO:0009986">
    <property type="term" value="C:cell surface"/>
    <property type="evidence" value="ECO:0007669"/>
    <property type="project" value="TreeGrafter"/>
</dbReference>
<dbReference type="InterPro" id="IPR003598">
    <property type="entry name" value="Ig_sub2"/>
</dbReference>
<evidence type="ECO:0000259" key="3">
    <source>
        <dbReference type="PROSITE" id="PS50835"/>
    </source>
</evidence>
<dbReference type="InterPro" id="IPR042625">
    <property type="entry name" value="JAM2"/>
</dbReference>
<dbReference type="InterPro" id="IPR013106">
    <property type="entry name" value="Ig_V-set"/>
</dbReference>
<dbReference type="InterPro" id="IPR007110">
    <property type="entry name" value="Ig-like_dom"/>
</dbReference>
<name>A0A6J2WGG1_CHACN</name>
<feature type="region of interest" description="Disordered" evidence="1">
    <location>
        <begin position="332"/>
        <end position="368"/>
    </location>
</feature>
<feature type="domain" description="Ig-like" evidence="3">
    <location>
        <begin position="79"/>
        <end position="182"/>
    </location>
</feature>